<dbReference type="InterPro" id="IPR032675">
    <property type="entry name" value="LRR_dom_sf"/>
</dbReference>
<dbReference type="STRING" id="69004.A0A182QHJ3"/>
<accession>A0A182QHJ3</accession>
<dbReference type="GO" id="GO:0005813">
    <property type="term" value="C:centrosome"/>
    <property type="evidence" value="ECO:0007669"/>
    <property type="project" value="TreeGrafter"/>
</dbReference>
<evidence type="ECO:0008006" key="4">
    <source>
        <dbReference type="Google" id="ProtNLM"/>
    </source>
</evidence>
<dbReference type="InterPro" id="IPR001611">
    <property type="entry name" value="Leu-rich_rpt"/>
</dbReference>
<evidence type="ECO:0000313" key="3">
    <source>
        <dbReference type="Proteomes" id="UP000075886"/>
    </source>
</evidence>
<dbReference type="PRINTS" id="PR02062">
    <property type="entry name" value="CENTROSOME78"/>
</dbReference>
<dbReference type="SMART" id="SM00368">
    <property type="entry name" value="LRR_RI"/>
    <property type="match status" value="3"/>
</dbReference>
<dbReference type="PANTHER" id="PTHR24110">
    <property type="entry name" value="CENTROSOMAL PROTEIN OF 78 KDA"/>
    <property type="match status" value="1"/>
</dbReference>
<evidence type="ECO:0000313" key="2">
    <source>
        <dbReference type="EnsemblMetazoa" id="AFAF010300-PA"/>
    </source>
</evidence>
<dbReference type="InterPro" id="IPR026212">
    <property type="entry name" value="Cep78"/>
</dbReference>
<dbReference type="GO" id="GO:0044782">
    <property type="term" value="P:cilium organization"/>
    <property type="evidence" value="ECO:0007669"/>
    <property type="project" value="TreeGrafter"/>
</dbReference>
<dbReference type="AlphaFoldDB" id="A0A182QHJ3"/>
<dbReference type="InterPro" id="IPR006553">
    <property type="entry name" value="Leu-rich_rpt_Cys-con_subtyp"/>
</dbReference>
<proteinExistence type="predicted"/>
<protein>
    <recommendedName>
        <fullName evidence="4">Centrosomal protein of 78 kDa</fullName>
    </recommendedName>
</protein>
<dbReference type="SMART" id="SM00367">
    <property type="entry name" value="LRR_CC"/>
    <property type="match status" value="4"/>
</dbReference>
<reference evidence="2" key="2">
    <citation type="submission" date="2020-05" db="UniProtKB">
        <authorList>
            <consortium name="EnsemblMetazoa"/>
        </authorList>
    </citation>
    <scope>IDENTIFICATION</scope>
    <source>
        <strain evidence="2">FAR1</strain>
    </source>
</reference>
<dbReference type="PANTHER" id="PTHR24110:SF3">
    <property type="entry name" value="CENTROSOMAL PROTEIN OF 78 KDA"/>
    <property type="match status" value="1"/>
</dbReference>
<evidence type="ECO:0000256" key="1">
    <source>
        <dbReference type="SAM" id="Coils"/>
    </source>
</evidence>
<keyword evidence="3" id="KW-1185">Reference proteome</keyword>
<reference evidence="3" key="1">
    <citation type="submission" date="2014-01" db="EMBL/GenBank/DDBJ databases">
        <title>The Genome Sequence of Anopheles farauti FAR1 (V2).</title>
        <authorList>
            <consortium name="The Broad Institute Genomics Platform"/>
            <person name="Neafsey D.E."/>
            <person name="Besansky N."/>
            <person name="Howell P."/>
            <person name="Walton C."/>
            <person name="Young S.K."/>
            <person name="Zeng Q."/>
            <person name="Gargeya S."/>
            <person name="Fitzgerald M."/>
            <person name="Haas B."/>
            <person name="Abouelleil A."/>
            <person name="Allen A.W."/>
            <person name="Alvarado L."/>
            <person name="Arachchi H.M."/>
            <person name="Berlin A.M."/>
            <person name="Chapman S.B."/>
            <person name="Gainer-Dewar J."/>
            <person name="Goldberg J."/>
            <person name="Griggs A."/>
            <person name="Gujja S."/>
            <person name="Hansen M."/>
            <person name="Howarth C."/>
            <person name="Imamovic A."/>
            <person name="Ireland A."/>
            <person name="Larimer J."/>
            <person name="McCowan C."/>
            <person name="Murphy C."/>
            <person name="Pearson M."/>
            <person name="Poon T.W."/>
            <person name="Priest M."/>
            <person name="Roberts A."/>
            <person name="Saif S."/>
            <person name="Shea T."/>
            <person name="Sisk P."/>
            <person name="Sykes S."/>
            <person name="Wortman J."/>
            <person name="Nusbaum C."/>
            <person name="Birren B."/>
        </authorList>
    </citation>
    <scope>NUCLEOTIDE SEQUENCE [LARGE SCALE GENOMIC DNA]</scope>
    <source>
        <strain evidence="3">FAR1</strain>
    </source>
</reference>
<dbReference type="Proteomes" id="UP000075886">
    <property type="component" value="Unassembled WGS sequence"/>
</dbReference>
<dbReference type="Gene3D" id="3.80.10.10">
    <property type="entry name" value="Ribonuclease Inhibitor"/>
    <property type="match status" value="2"/>
</dbReference>
<dbReference type="VEuPathDB" id="VectorBase:AFAF010300"/>
<feature type="coiled-coil region" evidence="1">
    <location>
        <begin position="351"/>
        <end position="406"/>
    </location>
</feature>
<name>A0A182QHJ3_9DIPT</name>
<sequence>MSSEAYRSKAEVNGMTEKRTGQRMKDFHHRYLALCRSKNFQPQPEIVKQKDRATLDVYGDRFKAHDWQLIMHALREDNSLRYLALRMRKTYTEVEVSDSEKSSFLNKRLFKQLIDSLTVFIRKNKVIENFIIEGLPIVRVRLGSIVTGLHQNSSLTELNLARCSIGDDGCELLCSKIKFLPNLQLLNLSACQLTVKGCQAIADLIKFQKMQRYVTCWEMSLRYGDIKDDKIMGLRHLYLCHNPAIGDDGLLELTDVLKDDAWVRQVHVCNCGLTDCGAQFLIECLNVNNTIEKFDISDNVKISDDACREILVKLGAKLDDENADSASPGGKHDLKTMAGLKAHSEFLETQLEMERHRNIQLESMVEQLQLQIGDYAEQISELNRELSSLVKARNDLLEKVKKLENKSARKAGGSILRKSLSEGFVQSNLQTQEQQLAGISKSTAVVTLGEIEEQPLHGTGRMIERFIGDCGDCVEKVEDLCEEKKDHN</sequence>
<dbReference type="GO" id="GO:0036064">
    <property type="term" value="C:ciliary basal body"/>
    <property type="evidence" value="ECO:0007669"/>
    <property type="project" value="TreeGrafter"/>
</dbReference>
<dbReference type="EMBL" id="AXCN02000626">
    <property type="status" value="NOT_ANNOTATED_CDS"/>
    <property type="molecule type" value="Genomic_DNA"/>
</dbReference>
<dbReference type="EnsemblMetazoa" id="AFAF010300-RA">
    <property type="protein sequence ID" value="AFAF010300-PA"/>
    <property type="gene ID" value="AFAF010300"/>
</dbReference>
<organism evidence="2 3">
    <name type="scientific">Anopheles farauti</name>
    <dbReference type="NCBI Taxonomy" id="69004"/>
    <lineage>
        <taxon>Eukaryota</taxon>
        <taxon>Metazoa</taxon>
        <taxon>Ecdysozoa</taxon>
        <taxon>Arthropoda</taxon>
        <taxon>Hexapoda</taxon>
        <taxon>Insecta</taxon>
        <taxon>Pterygota</taxon>
        <taxon>Neoptera</taxon>
        <taxon>Endopterygota</taxon>
        <taxon>Diptera</taxon>
        <taxon>Nematocera</taxon>
        <taxon>Culicoidea</taxon>
        <taxon>Culicidae</taxon>
        <taxon>Anophelinae</taxon>
        <taxon>Anopheles</taxon>
    </lineage>
</organism>
<dbReference type="Pfam" id="PF13516">
    <property type="entry name" value="LRR_6"/>
    <property type="match status" value="2"/>
</dbReference>
<dbReference type="SUPFAM" id="SSF52047">
    <property type="entry name" value="RNI-like"/>
    <property type="match status" value="1"/>
</dbReference>
<keyword evidence="1" id="KW-0175">Coiled coil</keyword>